<evidence type="ECO:0000313" key="2">
    <source>
        <dbReference type="EMBL" id="SFE29242.1"/>
    </source>
</evidence>
<name>A0A1I1ZCD4_9RHOB</name>
<dbReference type="Pfam" id="PF12275">
    <property type="entry name" value="DUF3616"/>
    <property type="match status" value="1"/>
</dbReference>
<evidence type="ECO:0000259" key="1">
    <source>
        <dbReference type="Pfam" id="PF12275"/>
    </source>
</evidence>
<evidence type="ECO:0000313" key="3">
    <source>
        <dbReference type="Proteomes" id="UP000325289"/>
    </source>
</evidence>
<keyword evidence="3" id="KW-1185">Reference proteome</keyword>
<sequence length="355" mass="39189">MPEFTPHCTVSMVFRPASDFEMVSNRIHEDISSAARCGDSLFVCCDETAGVDRLTLTEDGHWGNHEHFNLGDFVDLPDGPDGEMDIEGLDCDGDWLWITGSHSLKRGKFKPGKHDLQGGLDAMAKIKRDPNRYFLARVPLAKTKAGMVPTGADGERRAAWVEMKRKRSKLLGWLEGDAHLGPYLPLPSKENGFDIEGMVGRGNRVWLGLRGPVLRDHAVILEFEMKVTKAGFLKPRKIDGDRRYRKHLVPAAGEGIRDLEVDGNDLLVLTGPVTGGDGRSDILRWRGFAGVRTSGVVAPESVQHVMELPYRGAVDHPEGLVLWPEVTGAVLVLYDSPGKARLPKAETIEGDIWKL</sequence>
<proteinExistence type="predicted"/>
<reference evidence="2 3" key="1">
    <citation type="submission" date="2016-10" db="EMBL/GenBank/DDBJ databases">
        <authorList>
            <person name="Varghese N."/>
            <person name="Submissions S."/>
        </authorList>
    </citation>
    <scope>NUCLEOTIDE SEQUENCE [LARGE SCALE GENOMIC DNA]</scope>
    <source>
        <strain evidence="3">YIM D21,KCTC 23444,ACCC 10710</strain>
    </source>
</reference>
<accession>A0A1I1ZCD4</accession>
<dbReference type="Proteomes" id="UP000325289">
    <property type="component" value="Unassembled WGS sequence"/>
</dbReference>
<dbReference type="OrthoDB" id="423529at2"/>
<organism evidence="2 3">
    <name type="scientific">Roseivivax sediminis</name>
    <dbReference type="NCBI Taxonomy" id="936889"/>
    <lineage>
        <taxon>Bacteria</taxon>
        <taxon>Pseudomonadati</taxon>
        <taxon>Pseudomonadota</taxon>
        <taxon>Alphaproteobacteria</taxon>
        <taxon>Rhodobacterales</taxon>
        <taxon>Roseobacteraceae</taxon>
        <taxon>Roseivivax</taxon>
    </lineage>
</organism>
<dbReference type="RefSeq" id="WP_149756440.1">
    <property type="nucleotide sequence ID" value="NZ_FOMS01000008.1"/>
</dbReference>
<dbReference type="EMBL" id="FOMS01000008">
    <property type="protein sequence ID" value="SFE29242.1"/>
    <property type="molecule type" value="Genomic_DNA"/>
</dbReference>
<protein>
    <recommendedName>
        <fullName evidence="1">DUF3616 domain-containing protein</fullName>
    </recommendedName>
</protein>
<feature type="domain" description="DUF3616" evidence="1">
    <location>
        <begin position="30"/>
        <end position="351"/>
    </location>
</feature>
<dbReference type="InterPro" id="IPR022060">
    <property type="entry name" value="DUF3616"/>
</dbReference>
<gene>
    <name evidence="2" type="ORF">SAMN04515678_10885</name>
</gene>
<dbReference type="AlphaFoldDB" id="A0A1I1ZCD4"/>